<evidence type="ECO:0000256" key="5">
    <source>
        <dbReference type="ARBA" id="ARBA00022598"/>
    </source>
</evidence>
<dbReference type="GO" id="GO:0004087">
    <property type="term" value="F:carbamoyl-phosphate synthase (ammonia) activity"/>
    <property type="evidence" value="ECO:0007669"/>
    <property type="project" value="UniProtKB-EC"/>
</dbReference>
<dbReference type="PROSITE" id="PS00866">
    <property type="entry name" value="CPSASE_1"/>
    <property type="match status" value="1"/>
</dbReference>
<comment type="cofactor">
    <cofactor evidence="1">
        <name>Mn(2+)</name>
        <dbReference type="ChEBI" id="CHEBI:29035"/>
    </cofactor>
</comment>
<protein>
    <recommendedName>
        <fullName evidence="17">Carbamoyl phosphate synthase large chain</fullName>
        <ecNumber evidence="17">6.3.4.16</ecNumber>
        <ecNumber evidence="17">6.3.5.5</ecNumber>
    </recommendedName>
    <alternativeName>
        <fullName evidence="17">Carbamoyl phosphate synthetase ammonia chain</fullName>
    </alternativeName>
</protein>
<feature type="binding site" evidence="17">
    <location>
        <position position="779"/>
    </location>
    <ligand>
        <name>ATP</name>
        <dbReference type="ChEBI" id="CHEBI:30616"/>
        <label>2</label>
    </ligand>
</feature>
<feature type="binding site" evidence="17">
    <location>
        <position position="300"/>
    </location>
    <ligand>
        <name>Mn(2+)</name>
        <dbReference type="ChEBI" id="CHEBI:29035"/>
        <label>2</label>
    </ligand>
</feature>
<comment type="function">
    <text evidence="16">Small subunit of the glutamine-dependent carbamoyl phosphate synthetase (CPSase). CPSase catalyzes the formation of carbamoyl phosphate from the ammonia moiety of glutamine, carbonate, and phosphate donated by ATP, constituting the first step of the biosynthetic pathway leading to pyrimidine nucleotides. The large subunit (synthetase) binds the substrates ammonia (free or transferred from glutamine from the small subunit), hydrogencarbonate and ATP and carries out an ATP-coupled ligase reaction, activating hydrogencarbonate by forming carboxy phosphate which reacts with ammonia to form carbamoyl phosphate.</text>
</comment>
<keyword evidence="13" id="KW-0464">Manganese</keyword>
<dbReference type="EMBL" id="QPJJ01000006">
    <property type="protein sequence ID" value="RCW70776.1"/>
    <property type="molecule type" value="Genomic_DNA"/>
</dbReference>
<feature type="binding site" evidence="17">
    <location>
        <position position="215"/>
    </location>
    <ligand>
        <name>ATP</name>
        <dbReference type="ChEBI" id="CHEBI:30616"/>
        <label>1</label>
    </ligand>
</feature>
<feature type="binding site" evidence="17">
    <location>
        <position position="820"/>
    </location>
    <ligand>
        <name>Mg(2+)</name>
        <dbReference type="ChEBI" id="CHEBI:18420"/>
        <label>3</label>
    </ligand>
</feature>
<dbReference type="AlphaFoldDB" id="A0A368XUD9"/>
<comment type="caution">
    <text evidence="17">Lacks conserved residue(s) required for the propagation of feature annotation.</text>
</comment>
<feature type="binding site" evidence="17">
    <location>
        <position position="298"/>
    </location>
    <ligand>
        <name>Mg(2+)</name>
        <dbReference type="ChEBI" id="CHEBI:18420"/>
        <label>2</label>
    </ligand>
</feature>
<dbReference type="GO" id="GO:0004088">
    <property type="term" value="F:carbamoyl-phosphate synthase (glutamine-hydrolyzing) activity"/>
    <property type="evidence" value="ECO:0007669"/>
    <property type="project" value="UniProtKB-UniRule"/>
</dbReference>
<feature type="binding site" evidence="17">
    <location>
        <position position="820"/>
    </location>
    <ligand>
        <name>Mn(2+)</name>
        <dbReference type="ChEBI" id="CHEBI:29035"/>
        <label>3</label>
    </ligand>
</feature>
<evidence type="ECO:0000259" key="19">
    <source>
        <dbReference type="PROSITE" id="PS51855"/>
    </source>
</evidence>
<dbReference type="InterPro" id="IPR016185">
    <property type="entry name" value="PreATP-grasp_dom_sf"/>
</dbReference>
<dbReference type="PANTHER" id="PTHR11405:SF53">
    <property type="entry name" value="CARBAMOYL-PHOSPHATE SYNTHASE [AMMONIA], MITOCHONDRIAL"/>
    <property type="match status" value="1"/>
</dbReference>
<dbReference type="InterPro" id="IPR011761">
    <property type="entry name" value="ATP-grasp"/>
</dbReference>
<dbReference type="UniPathway" id="UPA00068">
    <property type="reaction ID" value="UER00171"/>
</dbReference>
<comment type="pathway">
    <text evidence="17">Pyrimidine metabolism; UMP biosynthesis via de novo pathway; (S)-dihydroorotate from bicarbonate: step 1/3.</text>
</comment>
<evidence type="ECO:0000256" key="14">
    <source>
        <dbReference type="ARBA" id="ARBA00047359"/>
    </source>
</evidence>
<evidence type="ECO:0000256" key="9">
    <source>
        <dbReference type="ARBA" id="ARBA00022741"/>
    </source>
</evidence>
<dbReference type="InterPro" id="IPR005480">
    <property type="entry name" value="CPSase_lsu_oligo"/>
</dbReference>
<feature type="binding site" evidence="17">
    <location>
        <position position="298"/>
    </location>
    <ligand>
        <name>ATP</name>
        <dbReference type="ChEBI" id="CHEBI:30616"/>
        <label>1</label>
    </ligand>
</feature>
<comment type="caution">
    <text evidence="20">The sequence shown here is derived from an EMBL/GenBank/DDBJ whole genome shotgun (WGS) entry which is preliminary data.</text>
</comment>
<dbReference type="Proteomes" id="UP000252585">
    <property type="component" value="Unassembled WGS sequence"/>
</dbReference>
<feature type="binding site" evidence="17">
    <location>
        <position position="746"/>
    </location>
    <ligand>
        <name>ATP</name>
        <dbReference type="ChEBI" id="CHEBI:30616"/>
        <label>2</label>
    </ligand>
</feature>
<dbReference type="Pfam" id="PF25596">
    <property type="entry name" value="CPSase_L_D1"/>
    <property type="match status" value="2"/>
</dbReference>
<feature type="binding site" evidence="17">
    <location>
        <position position="169"/>
    </location>
    <ligand>
        <name>ATP</name>
        <dbReference type="ChEBI" id="CHEBI:30616"/>
        <label>1</label>
    </ligand>
</feature>
<feature type="binding site" evidence="17">
    <location>
        <position position="834"/>
    </location>
    <ligand>
        <name>Mn(2+)</name>
        <dbReference type="ChEBI" id="CHEBI:29035"/>
        <label>4</label>
    </ligand>
</feature>
<dbReference type="GO" id="GO:0046872">
    <property type="term" value="F:metal ion binding"/>
    <property type="evidence" value="ECO:0007669"/>
    <property type="project" value="UniProtKB-KW"/>
</dbReference>
<feature type="binding site" evidence="17">
    <location>
        <position position="752"/>
    </location>
    <ligand>
        <name>ATP</name>
        <dbReference type="ChEBI" id="CHEBI:30616"/>
        <label>2</label>
    </ligand>
</feature>
<accession>A0A368XUD9</accession>
<evidence type="ECO:0000256" key="12">
    <source>
        <dbReference type="ARBA" id="ARBA00022975"/>
    </source>
</evidence>
<keyword evidence="7" id="KW-0479">Metal-binding</keyword>
<dbReference type="SMART" id="SM01096">
    <property type="entry name" value="CPSase_L_D3"/>
    <property type="match status" value="1"/>
</dbReference>
<dbReference type="FunFam" id="3.30.470.20:FF:000026">
    <property type="entry name" value="Carbamoyl-phosphate synthase large chain"/>
    <property type="match status" value="1"/>
</dbReference>
<feature type="binding site" evidence="17">
    <location>
        <position position="298"/>
    </location>
    <ligand>
        <name>Mn(2+)</name>
        <dbReference type="ChEBI" id="CHEBI:29035"/>
        <label>2</label>
    </ligand>
</feature>
<dbReference type="Pfam" id="PF02142">
    <property type="entry name" value="MGS"/>
    <property type="match status" value="1"/>
</dbReference>
<evidence type="ECO:0000256" key="3">
    <source>
        <dbReference type="ARBA" id="ARBA00009799"/>
    </source>
</evidence>
<evidence type="ECO:0000256" key="8">
    <source>
        <dbReference type="ARBA" id="ARBA00022737"/>
    </source>
</evidence>
<dbReference type="Gene3D" id="3.40.50.20">
    <property type="match status" value="2"/>
</dbReference>
<keyword evidence="5 17" id="KW-0436">Ligase</keyword>
<dbReference type="FunFam" id="3.40.50.20:FF:000001">
    <property type="entry name" value="Carbamoyl-phosphate synthase large chain"/>
    <property type="match status" value="2"/>
</dbReference>
<dbReference type="Gene3D" id="3.30.1490.20">
    <property type="entry name" value="ATP-grasp fold, A domain"/>
    <property type="match status" value="1"/>
</dbReference>
<proteinExistence type="inferred from homology"/>
<feature type="region of interest" description="Carboxyphosphate synthetic domain" evidence="17">
    <location>
        <begin position="1"/>
        <end position="401"/>
    </location>
</feature>
<feature type="binding site" evidence="17">
    <location>
        <position position="832"/>
    </location>
    <ligand>
        <name>Mn(2+)</name>
        <dbReference type="ChEBI" id="CHEBI:29035"/>
        <label>3</label>
    </ligand>
</feature>
<comment type="cofactor">
    <cofactor evidence="17">
        <name>Mg(2+)</name>
        <dbReference type="ChEBI" id="CHEBI:18420"/>
    </cofactor>
    <cofactor evidence="17">
        <name>Mn(2+)</name>
        <dbReference type="ChEBI" id="CHEBI:29035"/>
    </cofactor>
    <text evidence="17">Binds 4 Mg(2+) or Mn(2+) ions per subunit.</text>
</comment>
<dbReference type="Gene3D" id="3.40.50.1380">
    <property type="entry name" value="Methylglyoxal synthase-like domain"/>
    <property type="match status" value="1"/>
</dbReference>
<comment type="domain">
    <text evidence="17">The large subunit is composed of 2 ATP-grasp domains that are involved in binding the 2 ATP molecules needed for carbamoyl phosphate synthesis. The N-terminal ATP-grasp domain (referred to as the carboxyphosphate synthetic component) catalyzes the ATP-dependent phosphorylation of hydrogencarbonate to carboxyphosphate and the subsequent nucleophilic attack by ammonia to form a carbamate intermediate. The C-terminal ATP-grasp domain (referred to as the carbamoyl phosphate synthetic component) then catalyzes the phosphorylation of carbamate with the second ATP to form the end product carbamoyl phosphate. The reactive and unstable enzyme intermediates are sequentially channeled from one active site to the next through the interior of the protein over a distance of at least 96 A.</text>
</comment>
<feature type="binding site" evidence="17">
    <location>
        <position position="298"/>
    </location>
    <ligand>
        <name>Mg(2+)</name>
        <dbReference type="ChEBI" id="CHEBI:18420"/>
        <label>1</label>
    </ligand>
</feature>
<dbReference type="SUPFAM" id="SSF48108">
    <property type="entry name" value="Carbamoyl phosphate synthetase, large subunit connection domain"/>
    <property type="match status" value="1"/>
</dbReference>
<feature type="binding site" evidence="17">
    <location>
        <position position="242"/>
    </location>
    <ligand>
        <name>ATP</name>
        <dbReference type="ChEBI" id="CHEBI:30616"/>
        <label>1</label>
    </ligand>
</feature>
<dbReference type="InterPro" id="IPR036897">
    <property type="entry name" value="CarbamoylP_synth_lsu_oligo_sf"/>
</dbReference>
<dbReference type="InterPro" id="IPR013815">
    <property type="entry name" value="ATP_grasp_subdomain_1"/>
</dbReference>
<feature type="binding site" evidence="17">
    <location>
        <position position="820"/>
    </location>
    <ligand>
        <name>ATP</name>
        <dbReference type="ChEBI" id="CHEBI:30616"/>
        <label>2</label>
    </ligand>
</feature>
<dbReference type="PRINTS" id="PR00098">
    <property type="entry name" value="CPSASE"/>
</dbReference>
<evidence type="ECO:0000313" key="20">
    <source>
        <dbReference type="EMBL" id="RCW70776.1"/>
    </source>
</evidence>
<feature type="binding site" evidence="17">
    <location>
        <position position="748"/>
    </location>
    <ligand>
        <name>ATP</name>
        <dbReference type="ChEBI" id="CHEBI:30616"/>
        <label>2</label>
    </ligand>
</feature>
<dbReference type="SUPFAM" id="SSF52440">
    <property type="entry name" value="PreATP-grasp domain"/>
    <property type="match status" value="2"/>
</dbReference>
<feature type="binding site" evidence="17">
    <location>
        <position position="832"/>
    </location>
    <ligand>
        <name>ATP</name>
        <dbReference type="ChEBI" id="CHEBI:30616"/>
        <label>2</label>
    </ligand>
</feature>
<sequence>MPKRTDLEKILVIGSGPIVIGQAAEFDYSGTQACQSLKEEGYKVILVNSNPATIMTDHTVADTVYMEPLTVEFLSKIIRKEQPDAILPTLGGQTGLNLAVEIDATGILETYGIELLGTPLDAIQQAEDREKFRNLMHEINEPVPESVIVTNVDQAVDFSKEIGFPLIVRPAYTLGGTGGGMCYDEAELKEITRNGLYLSPVNQCLIENNIAGYKEIEYEVMRDKNDQAIVVCNMENIDPVGIHTGDSIVVAPSQTLSDREYQMLRTASLKIIRALKIEGGCNVQLALHPHSFDYYIIEVNPRVSRSSALASKATGYPIAKIAAKIAIGLTLDEIINPITGTTYACYEPALDYVVSKFPRFPFDKFTLGNRYLGTQMKATGEVMAIGRNIEEALLKGIRSLDISGEDYYLDNLVGVSEDTLRERLKKPDDERIYVIGESFRQGMTVEDIYQLTKIDRFFLEKIHRIITFETTLENNVQDLDILLQAKKLGLSDTQIARMWKVSVDDVYNLRKDNGIQPVYKMVDTCAAEFESETPYFYSSYEEENESIASDREKVLVVGSGPIRIGQGIEFDYATVHSVLALKEAGYEAIIMNSNPETVSTDFSVSDKLYFEPLTLEDVMHVIELEQPVGVIVQFGGQTAINLAEGLERRGVQILGTPLEAIDAAEDRDKFEKLLKDLDIAQPQGKSVKQLDQAKEAATNIGYPVLVRPSYVIGGSQMEIVYNEEELESYLAKTTHIKHKHPVLIDKYLTGIEVEVDAISDGDTTIIPGIMEHIERAGVHSGDSIAVYPSQRLSDEIKQKCVDVTIKIAKKLKVKGLINIQFVVHRGEVYVLEVNPRASRTIPFLSKITGVTMANIATRAIMGESLREMGYEDGVLPEPKTVSVKVPVFSFAKLRSVDIMLGPEMKSTGEAIGRDRNLDKALYKGLTASGLQIPMEGSVLLTVADKDKEEAYEIAKKFYDLGFRLFATKGTASYLSERGIEVTTVGKIDATGTTVLSIIENGEVQFVVNTLTSGKKPRSDGFRIRREAVEHGIACLTSLDTAEAIVNVIDSTTFTARPAVEGKAVVR</sequence>
<feature type="binding site" evidence="17">
    <location>
        <position position="778"/>
    </location>
    <ligand>
        <name>ATP</name>
        <dbReference type="ChEBI" id="CHEBI:30616"/>
        <label>2</label>
    </ligand>
</feature>
<dbReference type="HAMAP" id="MF_01210_B">
    <property type="entry name" value="CPSase_L_chain_B"/>
    <property type="match status" value="1"/>
</dbReference>
<evidence type="ECO:0000256" key="15">
    <source>
        <dbReference type="ARBA" id="ARBA00048816"/>
    </source>
</evidence>
<feature type="domain" description="MGS-like" evidence="19">
    <location>
        <begin position="930"/>
        <end position="1066"/>
    </location>
</feature>
<feature type="binding site" evidence="17">
    <location>
        <position position="284"/>
    </location>
    <ligand>
        <name>ATP</name>
        <dbReference type="ChEBI" id="CHEBI:30616"/>
        <label>1</label>
    </ligand>
</feature>
<keyword evidence="6 17" id="KW-0028">Amino-acid biosynthesis</keyword>
<feature type="binding site" evidence="17">
    <location>
        <position position="780"/>
    </location>
    <ligand>
        <name>ATP</name>
        <dbReference type="ChEBI" id="CHEBI:30616"/>
        <label>2</label>
    </ligand>
</feature>
<dbReference type="PANTHER" id="PTHR11405">
    <property type="entry name" value="CARBAMOYLTRANSFERASE FAMILY MEMBER"/>
    <property type="match status" value="1"/>
</dbReference>
<comment type="subunit">
    <text evidence="17">Composed of two chains; the small (or glutamine) chain promotes the hydrolysis of glutamine to ammonia, which is used by the large (or ammonia) chain to synthesize carbamoyl phosphate. Tetramer of heterodimers (alpha,beta)4.</text>
</comment>
<feature type="binding site" evidence="17">
    <location>
        <position position="176"/>
    </location>
    <ligand>
        <name>ATP</name>
        <dbReference type="ChEBI" id="CHEBI:30616"/>
        <label>1</label>
    </ligand>
</feature>
<evidence type="ECO:0000259" key="18">
    <source>
        <dbReference type="PROSITE" id="PS50975"/>
    </source>
</evidence>
<feature type="binding site" evidence="17">
    <location>
        <position position="834"/>
    </location>
    <ligand>
        <name>Mg(2+)</name>
        <dbReference type="ChEBI" id="CHEBI:18420"/>
        <label>4</label>
    </ligand>
</feature>
<dbReference type="GO" id="GO:0005524">
    <property type="term" value="F:ATP binding"/>
    <property type="evidence" value="ECO:0007669"/>
    <property type="project" value="UniProtKB-UniRule"/>
</dbReference>
<keyword evidence="11" id="KW-0460">Magnesium</keyword>
<name>A0A368XUD9_9BACI</name>
<feature type="binding site" evidence="17">
    <location>
        <position position="241"/>
    </location>
    <ligand>
        <name>ATP</name>
        <dbReference type="ChEBI" id="CHEBI:30616"/>
        <label>1</label>
    </ligand>
</feature>
<dbReference type="NCBIfam" id="TIGR01369">
    <property type="entry name" value="CPSaseII_lrg"/>
    <property type="match status" value="1"/>
</dbReference>
<evidence type="ECO:0000256" key="4">
    <source>
        <dbReference type="ARBA" id="ARBA00022571"/>
    </source>
</evidence>
<dbReference type="SMART" id="SM00851">
    <property type="entry name" value="MGS"/>
    <property type="match status" value="1"/>
</dbReference>
<dbReference type="GO" id="GO:0006526">
    <property type="term" value="P:L-arginine biosynthetic process"/>
    <property type="evidence" value="ECO:0007669"/>
    <property type="project" value="UniProtKB-UniRule"/>
</dbReference>
<feature type="domain" description="ATP-grasp" evidence="18">
    <location>
        <begin position="133"/>
        <end position="327"/>
    </location>
</feature>
<dbReference type="SUPFAM" id="SSF52335">
    <property type="entry name" value="Methylglyoxal synthase-like"/>
    <property type="match status" value="1"/>
</dbReference>
<dbReference type="Gene3D" id="3.30.470.20">
    <property type="entry name" value="ATP-grasp fold, B domain"/>
    <property type="match status" value="2"/>
</dbReference>
<feature type="binding site" evidence="17">
    <location>
        <position position="129"/>
    </location>
    <ligand>
        <name>ATP</name>
        <dbReference type="ChEBI" id="CHEBI:30616"/>
        <label>1</label>
    </ligand>
</feature>
<feature type="binding site" evidence="17">
    <location>
        <position position="284"/>
    </location>
    <ligand>
        <name>Mn(2+)</name>
        <dbReference type="ChEBI" id="CHEBI:29035"/>
        <label>1</label>
    </ligand>
</feature>
<dbReference type="GO" id="GO:0006541">
    <property type="term" value="P:glutamine metabolic process"/>
    <property type="evidence" value="ECO:0007669"/>
    <property type="project" value="TreeGrafter"/>
</dbReference>
<feature type="binding site" evidence="17">
    <location>
        <position position="298"/>
    </location>
    <ligand>
        <name>Mn(2+)</name>
        <dbReference type="ChEBI" id="CHEBI:29035"/>
        <label>1</label>
    </ligand>
</feature>
<organism evidence="20 21">
    <name type="scientific">Saliterribacillus persicus</name>
    <dbReference type="NCBI Taxonomy" id="930114"/>
    <lineage>
        <taxon>Bacteria</taxon>
        <taxon>Bacillati</taxon>
        <taxon>Bacillota</taxon>
        <taxon>Bacilli</taxon>
        <taxon>Bacillales</taxon>
        <taxon>Bacillaceae</taxon>
        <taxon>Saliterribacillus</taxon>
    </lineage>
</organism>
<evidence type="ECO:0000256" key="10">
    <source>
        <dbReference type="ARBA" id="ARBA00022840"/>
    </source>
</evidence>
<evidence type="ECO:0000256" key="1">
    <source>
        <dbReference type="ARBA" id="ARBA00001936"/>
    </source>
</evidence>
<dbReference type="FunFam" id="3.30.470.20:FF:000001">
    <property type="entry name" value="Carbamoyl-phosphate synthase large chain"/>
    <property type="match status" value="1"/>
</dbReference>
<dbReference type="NCBIfam" id="NF009455">
    <property type="entry name" value="PRK12815.1"/>
    <property type="match status" value="1"/>
</dbReference>
<feature type="domain" description="ATP-grasp" evidence="18">
    <location>
        <begin position="671"/>
        <end position="861"/>
    </location>
</feature>
<feature type="binding site" evidence="17">
    <location>
        <position position="707"/>
    </location>
    <ligand>
        <name>ATP</name>
        <dbReference type="ChEBI" id="CHEBI:30616"/>
        <label>2</label>
    </ligand>
</feature>
<evidence type="ECO:0000256" key="17">
    <source>
        <dbReference type="HAMAP-Rule" id="MF_01210"/>
    </source>
</evidence>
<keyword evidence="9 17" id="KW-0547">Nucleotide-binding</keyword>
<dbReference type="InterPro" id="IPR006275">
    <property type="entry name" value="CPSase_lsu"/>
</dbReference>
<feature type="region of interest" description="Allosteric domain" evidence="17">
    <location>
        <begin position="930"/>
        <end position="1066"/>
    </location>
</feature>
<dbReference type="UniPathway" id="UPA00070">
    <property type="reaction ID" value="UER00115"/>
</dbReference>
<feature type="binding site" evidence="17">
    <location>
        <position position="832"/>
    </location>
    <ligand>
        <name>Mn(2+)</name>
        <dbReference type="ChEBI" id="CHEBI:29035"/>
        <label>4</label>
    </ligand>
</feature>
<comment type="similarity">
    <text evidence="3 17">Belongs to the CarB family.</text>
</comment>
<feature type="binding site" evidence="17">
    <location>
        <position position="175"/>
    </location>
    <ligand>
        <name>ATP</name>
        <dbReference type="ChEBI" id="CHEBI:30616"/>
        <label>1</label>
    </ligand>
</feature>
<feature type="binding site" evidence="17">
    <location>
        <position position="832"/>
    </location>
    <ligand>
        <name>Mg(2+)</name>
        <dbReference type="ChEBI" id="CHEBI:18420"/>
        <label>3</label>
    </ligand>
</feature>
<dbReference type="NCBIfam" id="NF003671">
    <property type="entry name" value="PRK05294.1"/>
    <property type="match status" value="1"/>
</dbReference>
<dbReference type="GO" id="GO:0005737">
    <property type="term" value="C:cytoplasm"/>
    <property type="evidence" value="ECO:0007669"/>
    <property type="project" value="TreeGrafter"/>
</dbReference>
<evidence type="ECO:0000313" key="21">
    <source>
        <dbReference type="Proteomes" id="UP000252585"/>
    </source>
</evidence>
<evidence type="ECO:0000256" key="6">
    <source>
        <dbReference type="ARBA" id="ARBA00022605"/>
    </source>
</evidence>
<dbReference type="PROSITE" id="PS00867">
    <property type="entry name" value="CPSASE_2"/>
    <property type="match status" value="2"/>
</dbReference>
<dbReference type="FunFam" id="3.40.50.1380:FF:000011">
    <property type="entry name" value="Carbamoyl-phosphate synthase large chain"/>
    <property type="match status" value="1"/>
</dbReference>
<dbReference type="Pfam" id="PF02787">
    <property type="entry name" value="CPSase_L_D3"/>
    <property type="match status" value="1"/>
</dbReference>
<dbReference type="RefSeq" id="WP_114352768.1">
    <property type="nucleotide sequence ID" value="NZ_QPJJ01000006.1"/>
</dbReference>
<keyword evidence="8 17" id="KW-0677">Repeat</keyword>
<dbReference type="HAMAP" id="MF_01210_A">
    <property type="entry name" value="CPSase_L_chain_A"/>
    <property type="match status" value="1"/>
</dbReference>
<evidence type="ECO:0000256" key="7">
    <source>
        <dbReference type="ARBA" id="ARBA00022723"/>
    </source>
</evidence>
<feature type="binding site" evidence="17">
    <location>
        <position position="777"/>
    </location>
    <ligand>
        <name>ATP</name>
        <dbReference type="ChEBI" id="CHEBI:30616"/>
        <label>2</label>
    </ligand>
</feature>
<comment type="catalytic activity">
    <reaction evidence="14 17">
        <text>hydrogencarbonate + NH4(+) + 2 ATP = carbamoyl phosphate + 2 ADP + phosphate + 2 H(+)</text>
        <dbReference type="Rhea" id="RHEA:18029"/>
        <dbReference type="ChEBI" id="CHEBI:15378"/>
        <dbReference type="ChEBI" id="CHEBI:17544"/>
        <dbReference type="ChEBI" id="CHEBI:28938"/>
        <dbReference type="ChEBI" id="CHEBI:30616"/>
        <dbReference type="ChEBI" id="CHEBI:43474"/>
        <dbReference type="ChEBI" id="CHEBI:58228"/>
        <dbReference type="ChEBI" id="CHEBI:456216"/>
        <dbReference type="EC" id="6.3.4.16"/>
    </reaction>
</comment>
<feature type="binding site" evidence="17">
    <location>
        <position position="243"/>
    </location>
    <ligand>
        <name>ATP</name>
        <dbReference type="ChEBI" id="CHEBI:30616"/>
        <label>1</label>
    </ligand>
</feature>
<evidence type="ECO:0000256" key="11">
    <source>
        <dbReference type="ARBA" id="ARBA00022842"/>
    </source>
</evidence>
<reference evidence="20 21" key="1">
    <citation type="submission" date="2018-07" db="EMBL/GenBank/DDBJ databases">
        <title>Genomic Encyclopedia of Type Strains, Phase IV (KMG-IV): sequencing the most valuable type-strain genomes for metagenomic binning, comparative biology and taxonomic classification.</title>
        <authorList>
            <person name="Goeker M."/>
        </authorList>
    </citation>
    <scope>NUCLEOTIDE SEQUENCE [LARGE SCALE GENOMIC DNA]</scope>
    <source>
        <strain evidence="20 21">DSM 27696</strain>
    </source>
</reference>
<evidence type="ECO:0000256" key="13">
    <source>
        <dbReference type="ARBA" id="ARBA00023211"/>
    </source>
</evidence>
<gene>
    <name evidence="17" type="primary">carB</name>
    <name evidence="20" type="ORF">DFR57_106173</name>
</gene>
<dbReference type="SUPFAM" id="SSF56059">
    <property type="entry name" value="Glutathione synthetase ATP-binding domain-like"/>
    <property type="match status" value="2"/>
</dbReference>
<dbReference type="EC" id="6.3.4.16" evidence="17"/>
<evidence type="ECO:0000256" key="2">
    <source>
        <dbReference type="ARBA" id="ARBA00005077"/>
    </source>
</evidence>
<comment type="catalytic activity">
    <reaction evidence="15 17">
        <text>hydrogencarbonate + L-glutamine + 2 ATP + H2O = carbamoyl phosphate + L-glutamate + 2 ADP + phosphate + 2 H(+)</text>
        <dbReference type="Rhea" id="RHEA:18633"/>
        <dbReference type="ChEBI" id="CHEBI:15377"/>
        <dbReference type="ChEBI" id="CHEBI:15378"/>
        <dbReference type="ChEBI" id="CHEBI:17544"/>
        <dbReference type="ChEBI" id="CHEBI:29985"/>
        <dbReference type="ChEBI" id="CHEBI:30616"/>
        <dbReference type="ChEBI" id="CHEBI:43474"/>
        <dbReference type="ChEBI" id="CHEBI:58228"/>
        <dbReference type="ChEBI" id="CHEBI:58359"/>
        <dbReference type="ChEBI" id="CHEBI:456216"/>
        <dbReference type="EC" id="6.3.5.5"/>
    </reaction>
</comment>
<dbReference type="InterPro" id="IPR005479">
    <property type="entry name" value="CPAse_ATP-bd"/>
</dbReference>
<comment type="pathway">
    <text evidence="2 17">Amino-acid biosynthesis; L-arginine biosynthesis; carbamoyl phosphate from bicarbonate: step 1/1.</text>
</comment>
<dbReference type="CDD" id="cd01424">
    <property type="entry name" value="MGS_CPS_II"/>
    <property type="match status" value="1"/>
</dbReference>
<feature type="binding site" evidence="17">
    <location>
        <position position="832"/>
    </location>
    <ligand>
        <name>Mg(2+)</name>
        <dbReference type="ChEBI" id="CHEBI:18420"/>
        <label>4</label>
    </ligand>
</feature>
<dbReference type="Pfam" id="PF02786">
    <property type="entry name" value="CPSase_L_D2"/>
    <property type="match status" value="2"/>
</dbReference>
<feature type="region of interest" description="Carbamoyl phosphate synthetic domain" evidence="17">
    <location>
        <begin position="547"/>
        <end position="929"/>
    </location>
</feature>
<dbReference type="InterPro" id="IPR036914">
    <property type="entry name" value="MGS-like_dom_sf"/>
</dbReference>
<dbReference type="PROSITE" id="PS51855">
    <property type="entry name" value="MGS"/>
    <property type="match status" value="1"/>
</dbReference>
<dbReference type="FunFam" id="3.30.1490.20:FF:000001">
    <property type="entry name" value="Carbamoyl-phosphate synthase large chain"/>
    <property type="match status" value="1"/>
</dbReference>
<dbReference type="PROSITE" id="PS50975">
    <property type="entry name" value="ATP_GRASP"/>
    <property type="match status" value="2"/>
</dbReference>
<keyword evidence="10 17" id="KW-0067">ATP-binding</keyword>
<keyword evidence="12 17" id="KW-0665">Pyrimidine biosynthesis</keyword>
<dbReference type="GO" id="GO:0044205">
    <property type="term" value="P:'de novo' UMP biosynthetic process"/>
    <property type="evidence" value="ECO:0007669"/>
    <property type="project" value="UniProtKB-UniRule"/>
</dbReference>
<keyword evidence="21" id="KW-1185">Reference proteome</keyword>
<dbReference type="FunFam" id="1.10.1030.10:FF:000002">
    <property type="entry name" value="Carbamoyl-phosphate synthase large chain"/>
    <property type="match status" value="1"/>
</dbReference>
<evidence type="ECO:0000256" key="16">
    <source>
        <dbReference type="ARBA" id="ARBA00060037"/>
    </source>
</evidence>
<feature type="binding site" evidence="17">
    <location>
        <position position="284"/>
    </location>
    <ligand>
        <name>Mg(2+)</name>
        <dbReference type="ChEBI" id="CHEBI:18420"/>
        <label>1</label>
    </ligand>
</feature>
<keyword evidence="4 17" id="KW-0055">Arginine biosynthesis</keyword>
<dbReference type="InterPro" id="IPR005483">
    <property type="entry name" value="CPSase_dom"/>
</dbReference>
<dbReference type="EC" id="6.3.5.5" evidence="17"/>
<feature type="binding site" evidence="17">
    <location>
        <position position="210"/>
    </location>
    <ligand>
        <name>ATP</name>
        <dbReference type="ChEBI" id="CHEBI:30616"/>
        <label>1</label>
    </ligand>
</feature>
<dbReference type="InterPro" id="IPR058047">
    <property type="entry name" value="CPSase_preATP-grasp"/>
</dbReference>
<dbReference type="Gene3D" id="1.10.1030.10">
    <property type="entry name" value="Carbamoyl-phosphate synthetase, large subunit oligomerisation domain"/>
    <property type="match status" value="1"/>
</dbReference>
<comment type="function">
    <text evidence="17">Large subunit of the glutamine-dependent carbamoyl phosphate synthetase (CPSase). CPSase catalyzes the formation of carbamoyl phosphate from the ammonia moiety of glutamine, carbonate, and phosphate donated by ATP, constituting the first step of 2 biosynthetic pathways, one leading to arginine and/or urea and the other to pyrimidine nucleotides. The large subunit (synthetase) binds the substrates ammonia (free or transferred from glutamine from the small subunit), hydrogencarbonate and ATP and carries out an ATP-coupled ligase reaction, activating hydrogencarbonate by forming carboxy phosphate which reacts with ammonia to form carbamoyl phosphate.</text>
</comment>
<dbReference type="InterPro" id="IPR033937">
    <property type="entry name" value="MGS_CPS_CarB"/>
</dbReference>
<feature type="binding site" evidence="17">
    <location>
        <position position="300"/>
    </location>
    <ligand>
        <name>Mg(2+)</name>
        <dbReference type="ChEBI" id="CHEBI:18420"/>
        <label>2</label>
    </ligand>
</feature>
<dbReference type="OrthoDB" id="9804197at2"/>
<dbReference type="InterPro" id="IPR011607">
    <property type="entry name" value="MGS-like_dom"/>
</dbReference>